<name>A0A974BXI9_XENLA</name>
<dbReference type="AlphaFoldDB" id="A0A974BXI9"/>
<organism evidence="1 2">
    <name type="scientific">Xenopus laevis</name>
    <name type="common">African clawed frog</name>
    <dbReference type="NCBI Taxonomy" id="8355"/>
    <lineage>
        <taxon>Eukaryota</taxon>
        <taxon>Metazoa</taxon>
        <taxon>Chordata</taxon>
        <taxon>Craniata</taxon>
        <taxon>Vertebrata</taxon>
        <taxon>Euteleostomi</taxon>
        <taxon>Amphibia</taxon>
        <taxon>Batrachia</taxon>
        <taxon>Anura</taxon>
        <taxon>Pipoidea</taxon>
        <taxon>Pipidae</taxon>
        <taxon>Xenopodinae</taxon>
        <taxon>Xenopus</taxon>
        <taxon>Xenopus</taxon>
    </lineage>
</organism>
<gene>
    <name evidence="1" type="ORF">XELAEV_18043748mg</name>
</gene>
<dbReference type="Proteomes" id="UP000694892">
    <property type="component" value="Chromosome 9_10L"/>
</dbReference>
<sequence length="280" mass="32162">MALPDLQLYYLAAQLSQLWTLKHSSAEEALYQLWQSILQTELPPIHSIITIALKNSRPAHNPLLIHQKGVLNRVHHLTNRVGLDPLIPLWYNSKLAPLDKLIVPKAWLDGGIYTLDQVWGDYEGVSFSILKERHAIPSSQWLTYHNIIGTVRKALKPNNYRLPSTPVKLHSYWVAIQARAIQARITKLLGFKLPLDPKWYPLFMAPPTALTTPARKMVNQLLFLARNLIALNWKASLRPTYQAWEKAVQDLQKVEDLIARRNGTSKHYIKICQLWILENA</sequence>
<protein>
    <submittedName>
        <fullName evidence="1">Uncharacterized protein</fullName>
    </submittedName>
</protein>
<accession>A0A974BXI9</accession>
<evidence type="ECO:0000313" key="1">
    <source>
        <dbReference type="EMBL" id="OCT62663.1"/>
    </source>
</evidence>
<dbReference type="EMBL" id="CM004482">
    <property type="protein sequence ID" value="OCT62663.1"/>
    <property type="molecule type" value="Genomic_DNA"/>
</dbReference>
<evidence type="ECO:0000313" key="2">
    <source>
        <dbReference type="Proteomes" id="UP000694892"/>
    </source>
</evidence>
<proteinExistence type="predicted"/>
<reference evidence="2" key="1">
    <citation type="journal article" date="2016" name="Nature">
        <title>Genome evolution in the allotetraploid frog Xenopus laevis.</title>
        <authorList>
            <person name="Session A.M."/>
            <person name="Uno Y."/>
            <person name="Kwon T."/>
            <person name="Chapman J.A."/>
            <person name="Toyoda A."/>
            <person name="Takahashi S."/>
            <person name="Fukui A."/>
            <person name="Hikosaka A."/>
            <person name="Suzuki A."/>
            <person name="Kondo M."/>
            <person name="van Heeringen S.J."/>
            <person name="Quigley I."/>
            <person name="Heinz S."/>
            <person name="Ogino H."/>
            <person name="Ochi H."/>
            <person name="Hellsten U."/>
            <person name="Lyons J.B."/>
            <person name="Simakov O."/>
            <person name="Putnam N."/>
            <person name="Stites J."/>
            <person name="Kuroki Y."/>
            <person name="Tanaka T."/>
            <person name="Michiue T."/>
            <person name="Watanabe M."/>
            <person name="Bogdanovic O."/>
            <person name="Lister R."/>
            <person name="Georgiou G."/>
            <person name="Paranjpe S.S."/>
            <person name="van Kruijsbergen I."/>
            <person name="Shu S."/>
            <person name="Carlson J."/>
            <person name="Kinoshita T."/>
            <person name="Ohta Y."/>
            <person name="Mawaribuchi S."/>
            <person name="Jenkins J."/>
            <person name="Grimwood J."/>
            <person name="Schmutz J."/>
            <person name="Mitros T."/>
            <person name="Mozaffari S.V."/>
            <person name="Suzuki Y."/>
            <person name="Haramoto Y."/>
            <person name="Yamamoto T.S."/>
            <person name="Takagi C."/>
            <person name="Heald R."/>
            <person name="Miller K."/>
            <person name="Haudenschild C."/>
            <person name="Kitzman J."/>
            <person name="Nakayama T."/>
            <person name="Izutsu Y."/>
            <person name="Robert J."/>
            <person name="Fortriede J."/>
            <person name="Burns K."/>
            <person name="Lotay V."/>
            <person name="Karimi K."/>
            <person name="Yasuoka Y."/>
            <person name="Dichmann D.S."/>
            <person name="Flajnik M.F."/>
            <person name="Houston D.W."/>
            <person name="Shendure J."/>
            <person name="DuPasquier L."/>
            <person name="Vize P.D."/>
            <person name="Zorn A.M."/>
            <person name="Ito M."/>
            <person name="Marcotte E.M."/>
            <person name="Wallingford J.B."/>
            <person name="Ito Y."/>
            <person name="Asashima M."/>
            <person name="Ueno N."/>
            <person name="Matsuda Y."/>
            <person name="Veenstra G.J."/>
            <person name="Fujiyama A."/>
            <person name="Harland R.M."/>
            <person name="Taira M."/>
            <person name="Rokhsar D.S."/>
        </authorList>
    </citation>
    <scope>NUCLEOTIDE SEQUENCE [LARGE SCALE GENOMIC DNA]</scope>
    <source>
        <strain evidence="2">J</strain>
    </source>
</reference>